<gene>
    <name evidence="1" type="ORF">ACFPDQ_06300</name>
</gene>
<dbReference type="EMBL" id="JBHSJH010000002">
    <property type="protein sequence ID" value="MFC4892657.1"/>
    <property type="molecule type" value="Genomic_DNA"/>
</dbReference>
<evidence type="ECO:0000313" key="1">
    <source>
        <dbReference type="EMBL" id="MFC4892657.1"/>
    </source>
</evidence>
<dbReference type="Proteomes" id="UP001595926">
    <property type="component" value="Unassembled WGS sequence"/>
</dbReference>
<reference evidence="2" key="1">
    <citation type="journal article" date="2019" name="Int. J. Syst. Evol. Microbiol.">
        <title>The Global Catalogue of Microorganisms (GCM) 10K type strain sequencing project: providing services to taxonomists for standard genome sequencing and annotation.</title>
        <authorList>
            <consortium name="The Broad Institute Genomics Platform"/>
            <consortium name="The Broad Institute Genome Sequencing Center for Infectious Disease"/>
            <person name="Wu L."/>
            <person name="Ma J."/>
        </authorList>
    </citation>
    <scope>NUCLEOTIDE SEQUENCE [LARGE SCALE GENOMIC DNA]</scope>
    <source>
        <strain evidence="2">CGMCC 1.13718</strain>
    </source>
</reference>
<dbReference type="Gene3D" id="3.40.50.150">
    <property type="entry name" value="Vaccinia Virus protein VP39"/>
    <property type="match status" value="1"/>
</dbReference>
<evidence type="ECO:0000313" key="2">
    <source>
        <dbReference type="Proteomes" id="UP001595926"/>
    </source>
</evidence>
<dbReference type="EC" id="2.1.1.64" evidence="1"/>
<keyword evidence="1" id="KW-0489">Methyltransferase</keyword>
<dbReference type="GO" id="GO:0032259">
    <property type="term" value="P:methylation"/>
    <property type="evidence" value="ECO:0007669"/>
    <property type="project" value="UniProtKB-KW"/>
</dbReference>
<dbReference type="GO" id="GO:0061542">
    <property type="term" value="F:3-demethylubiquinol 3-O-methyltransferase activity"/>
    <property type="evidence" value="ECO:0007669"/>
    <property type="project" value="UniProtKB-EC"/>
</dbReference>
<dbReference type="SUPFAM" id="SSF53335">
    <property type="entry name" value="S-adenosyl-L-methionine-dependent methyltransferases"/>
    <property type="match status" value="1"/>
</dbReference>
<accession>A0ABV9TCX9</accession>
<dbReference type="CDD" id="cd02440">
    <property type="entry name" value="AdoMet_MTases"/>
    <property type="match status" value="1"/>
</dbReference>
<proteinExistence type="predicted"/>
<dbReference type="GO" id="GO:0102208">
    <property type="term" value="F:2-polyprenyl-6-hydroxyphenol methylase activity"/>
    <property type="evidence" value="ECO:0007669"/>
    <property type="project" value="UniProtKB-EC"/>
</dbReference>
<organism evidence="1 2">
    <name type="scientific">Pseudofrancisella aestuarii</name>
    <dbReference type="NCBI Taxonomy" id="2670347"/>
    <lineage>
        <taxon>Bacteria</taxon>
        <taxon>Pseudomonadati</taxon>
        <taxon>Pseudomonadota</taxon>
        <taxon>Gammaproteobacteria</taxon>
        <taxon>Thiotrichales</taxon>
        <taxon>Francisellaceae</taxon>
        <taxon>Pseudofrancisella</taxon>
    </lineage>
</organism>
<keyword evidence="1" id="KW-0808">Transferase</keyword>
<dbReference type="PANTHER" id="PTHR43861:SF6">
    <property type="entry name" value="METHYLTRANSFERASE TYPE 11"/>
    <property type="match status" value="1"/>
</dbReference>
<sequence length="210" mass="24311">MGKKILEDGIPAGNWENKYNSKNPIVNYLMNNFKKSILKLLEDKLGEINSFSECGCGEGEITRYIYEMFGGNIKTKAFDFSEKVVEIAKKNNSETAIKFEQISIYDMDDSYSSDLIVCCEVLEHLEHPERALQKMRSLQGKYYLFSVPNEPIWRVLNFCRGKYIKNFGNTPGHINHWSTKSFQKLIKDNGFKIIEINNPFPWNMLLAEVV</sequence>
<comment type="caution">
    <text evidence="1">The sequence shown here is derived from an EMBL/GenBank/DDBJ whole genome shotgun (WGS) entry which is preliminary data.</text>
</comment>
<name>A0ABV9TCX9_9GAMM</name>
<dbReference type="RefSeq" id="WP_119330020.1">
    <property type="nucleotide sequence ID" value="NZ_JBHSJH010000002.1"/>
</dbReference>
<dbReference type="InterPro" id="IPR029063">
    <property type="entry name" value="SAM-dependent_MTases_sf"/>
</dbReference>
<protein>
    <submittedName>
        <fullName evidence="1">Class I SAM-dependent methyltransferase</fullName>
        <ecNumber evidence="1">2.1.1.222</ecNumber>
        <ecNumber evidence="1">2.1.1.64</ecNumber>
    </submittedName>
</protein>
<dbReference type="EC" id="2.1.1.222" evidence="1"/>
<keyword evidence="2" id="KW-1185">Reference proteome</keyword>
<dbReference type="Pfam" id="PF13489">
    <property type="entry name" value="Methyltransf_23"/>
    <property type="match status" value="1"/>
</dbReference>
<dbReference type="PANTHER" id="PTHR43861">
    <property type="entry name" value="TRANS-ACONITATE 2-METHYLTRANSFERASE-RELATED"/>
    <property type="match status" value="1"/>
</dbReference>